<keyword evidence="2" id="KW-1185">Reference proteome</keyword>
<name>A0ABD3GJW3_9MARC</name>
<reference evidence="1 2" key="1">
    <citation type="submission" date="2024-09" db="EMBL/GenBank/DDBJ databases">
        <title>Chromosome-scale assembly of Riccia sorocarpa.</title>
        <authorList>
            <person name="Paukszto L."/>
        </authorList>
    </citation>
    <scope>NUCLEOTIDE SEQUENCE [LARGE SCALE GENOMIC DNA]</scope>
    <source>
        <strain evidence="1">LP-2024</strain>
        <tissue evidence="1">Aerial parts of the thallus</tissue>
    </source>
</reference>
<dbReference type="AlphaFoldDB" id="A0ABD3GJW3"/>
<proteinExistence type="predicted"/>
<evidence type="ECO:0000313" key="1">
    <source>
        <dbReference type="EMBL" id="KAL3678442.1"/>
    </source>
</evidence>
<evidence type="ECO:0008006" key="3">
    <source>
        <dbReference type="Google" id="ProtNLM"/>
    </source>
</evidence>
<sequence>MLTAGRQLERALESVMPGATKICDYKEEGTVDSVLLIDKSLQVLRTGTTGLGYAAWMVVNTEIGHIGIIAIHAPTKKRLRPDVWTWIQGIMDAGQWILLGDLNMVENRNDSIGPSPVLRDREMWKWNMCSNKVDLVLAHSSTSKRRSRSALKSFFKMDARALANTETAEKVKHAWENHPTWVREDRRRWAMAWARVREVLLKRKNMDN</sequence>
<protein>
    <recommendedName>
        <fullName evidence="3">Endonuclease/exonuclease/phosphatase domain-containing protein</fullName>
    </recommendedName>
</protein>
<comment type="caution">
    <text evidence="1">The sequence shown here is derived from an EMBL/GenBank/DDBJ whole genome shotgun (WGS) entry which is preliminary data.</text>
</comment>
<gene>
    <name evidence="1" type="ORF">R1sor_021398</name>
</gene>
<organism evidence="1 2">
    <name type="scientific">Riccia sorocarpa</name>
    <dbReference type="NCBI Taxonomy" id="122646"/>
    <lineage>
        <taxon>Eukaryota</taxon>
        <taxon>Viridiplantae</taxon>
        <taxon>Streptophyta</taxon>
        <taxon>Embryophyta</taxon>
        <taxon>Marchantiophyta</taxon>
        <taxon>Marchantiopsida</taxon>
        <taxon>Marchantiidae</taxon>
        <taxon>Marchantiales</taxon>
        <taxon>Ricciaceae</taxon>
        <taxon>Riccia</taxon>
    </lineage>
</organism>
<dbReference type="InterPro" id="IPR036691">
    <property type="entry name" value="Endo/exonu/phosph_ase_sf"/>
</dbReference>
<dbReference type="Proteomes" id="UP001633002">
    <property type="component" value="Unassembled WGS sequence"/>
</dbReference>
<accession>A0ABD3GJW3</accession>
<dbReference type="EMBL" id="JBJQOH010000007">
    <property type="protein sequence ID" value="KAL3678442.1"/>
    <property type="molecule type" value="Genomic_DNA"/>
</dbReference>
<dbReference type="Gene3D" id="3.60.10.10">
    <property type="entry name" value="Endonuclease/exonuclease/phosphatase"/>
    <property type="match status" value="1"/>
</dbReference>
<dbReference type="SUPFAM" id="SSF56219">
    <property type="entry name" value="DNase I-like"/>
    <property type="match status" value="1"/>
</dbReference>
<evidence type="ECO:0000313" key="2">
    <source>
        <dbReference type="Proteomes" id="UP001633002"/>
    </source>
</evidence>